<comment type="caution">
    <text evidence="4">The sequence shown here is derived from an EMBL/GenBank/DDBJ whole genome shotgun (WGS) entry which is preliminary data.</text>
</comment>
<gene>
    <name evidence="4" type="ORF">ACFQ3L_09950</name>
</gene>
<dbReference type="InterPro" id="IPR014721">
    <property type="entry name" value="Ribsml_uS5_D2-typ_fold_subgr"/>
</dbReference>
<dbReference type="SUPFAM" id="SSF54211">
    <property type="entry name" value="Ribosomal protein S5 domain 2-like"/>
    <property type="match status" value="1"/>
</dbReference>
<feature type="domain" description="PDZ" evidence="3">
    <location>
        <begin position="131"/>
        <end position="193"/>
    </location>
</feature>
<dbReference type="PANTHER" id="PTHR10046">
    <property type="entry name" value="ATP DEPENDENT LON PROTEASE FAMILY MEMBER"/>
    <property type="match status" value="1"/>
</dbReference>
<dbReference type="NCBIfam" id="NF041438">
    <property type="entry name" value="SepM_fam_S16"/>
    <property type="match status" value="1"/>
</dbReference>
<dbReference type="InterPro" id="IPR036034">
    <property type="entry name" value="PDZ_sf"/>
</dbReference>
<dbReference type="GO" id="GO:0006508">
    <property type="term" value="P:proteolysis"/>
    <property type="evidence" value="ECO:0007669"/>
    <property type="project" value="UniProtKB-KW"/>
</dbReference>
<accession>A0ABW4BA59</accession>
<dbReference type="InterPro" id="IPR008269">
    <property type="entry name" value="Lon_proteolytic"/>
</dbReference>
<dbReference type="SUPFAM" id="SSF50156">
    <property type="entry name" value="PDZ domain-like"/>
    <property type="match status" value="1"/>
</dbReference>
<dbReference type="InterPro" id="IPR001478">
    <property type="entry name" value="PDZ"/>
</dbReference>
<keyword evidence="5" id="KW-1185">Reference proteome</keyword>
<dbReference type="Proteomes" id="UP001597249">
    <property type="component" value="Unassembled WGS sequence"/>
</dbReference>
<dbReference type="GO" id="GO:0008233">
    <property type="term" value="F:peptidase activity"/>
    <property type="evidence" value="ECO:0007669"/>
    <property type="project" value="UniProtKB-KW"/>
</dbReference>
<organism evidence="4 5">
    <name type="scientific">Lacticaseibacillus jixianensis</name>
    <dbReference type="NCBI Taxonomy" id="2486012"/>
    <lineage>
        <taxon>Bacteria</taxon>
        <taxon>Bacillati</taxon>
        <taxon>Bacillota</taxon>
        <taxon>Bacilli</taxon>
        <taxon>Lactobacillales</taxon>
        <taxon>Lactobacillaceae</taxon>
        <taxon>Lacticaseibacillus</taxon>
    </lineage>
</organism>
<feature type="signal peptide" evidence="1">
    <location>
        <begin position="1"/>
        <end position="29"/>
    </location>
</feature>
<keyword evidence="4" id="KW-0378">Hydrolase</keyword>
<dbReference type="InterPro" id="IPR027065">
    <property type="entry name" value="Lon_Prtase"/>
</dbReference>
<dbReference type="Pfam" id="PF05362">
    <property type="entry name" value="Lon_C"/>
    <property type="match status" value="1"/>
</dbReference>
<dbReference type="EC" id="3.4.21.-" evidence="4"/>
<dbReference type="Gene3D" id="2.30.42.10">
    <property type="match status" value="1"/>
</dbReference>
<name>A0ABW4BA59_9LACO</name>
<dbReference type="EMBL" id="JBHTMO010000035">
    <property type="protein sequence ID" value="MFD1393887.1"/>
    <property type="molecule type" value="Genomic_DNA"/>
</dbReference>
<evidence type="ECO:0000259" key="2">
    <source>
        <dbReference type="Pfam" id="PF05362"/>
    </source>
</evidence>
<reference evidence="5" key="1">
    <citation type="journal article" date="2019" name="Int. J. Syst. Evol. Microbiol.">
        <title>The Global Catalogue of Microorganisms (GCM) 10K type strain sequencing project: providing services to taxonomists for standard genome sequencing and annotation.</title>
        <authorList>
            <consortium name="The Broad Institute Genomics Platform"/>
            <consortium name="The Broad Institute Genome Sequencing Center for Infectious Disease"/>
            <person name="Wu L."/>
            <person name="Ma J."/>
        </authorList>
    </citation>
    <scope>NUCLEOTIDE SEQUENCE [LARGE SCALE GENOMIC DNA]</scope>
    <source>
        <strain evidence="5">CCM 8911</strain>
    </source>
</reference>
<dbReference type="Pfam" id="PF13180">
    <property type="entry name" value="PDZ_2"/>
    <property type="match status" value="1"/>
</dbReference>
<evidence type="ECO:0000313" key="5">
    <source>
        <dbReference type="Proteomes" id="UP001597249"/>
    </source>
</evidence>
<evidence type="ECO:0000259" key="3">
    <source>
        <dbReference type="Pfam" id="PF13180"/>
    </source>
</evidence>
<feature type="domain" description="Lon proteolytic" evidence="2">
    <location>
        <begin position="226"/>
        <end position="300"/>
    </location>
</feature>
<keyword evidence="4" id="KW-0645">Protease</keyword>
<proteinExistence type="predicted"/>
<dbReference type="Gene3D" id="3.30.230.10">
    <property type="match status" value="1"/>
</dbReference>
<sequence>MQKQVRRPGRWRKYLFGLAGLLLAGVAAAAVVTHQTNQYAEGPGPVAPAKRSVLVAGKADHEPGGYYLTSVRVQGPLTVGQVLAARLRPYTTVYAQSAARFGDQQQRDYAAVKMAADSALQAALKLAKRRYTVDYVGLYVLTIAKGSPFAPLLKVGDTITLVDGKHYASAQQYLKAIRAHRPGTTMTIGGQRGTRPPFSGAVKITRSLAGSGLGLTYGDNTSTGTVPAAAVTPRAIGPSYGLMYAVQLYTQITGRHLRQGQKIAGTGTIDPQGNVGLIGGIDKKVYAASRAGMKVFFAPDIAPSQQLLKRSPGFENNYVVARRTAKAIHTAMKIVPVKTLRGAIAYLQRR</sequence>
<feature type="chain" id="PRO_5045221980" evidence="1">
    <location>
        <begin position="30"/>
        <end position="350"/>
    </location>
</feature>
<dbReference type="InterPro" id="IPR020568">
    <property type="entry name" value="Ribosomal_Su5_D2-typ_SF"/>
</dbReference>
<evidence type="ECO:0000256" key="1">
    <source>
        <dbReference type="SAM" id="SignalP"/>
    </source>
</evidence>
<evidence type="ECO:0000313" key="4">
    <source>
        <dbReference type="EMBL" id="MFD1393887.1"/>
    </source>
</evidence>
<keyword evidence="1" id="KW-0732">Signal</keyword>
<dbReference type="RefSeq" id="WP_164510706.1">
    <property type="nucleotide sequence ID" value="NZ_JBHTMO010000035.1"/>
</dbReference>
<protein>
    <submittedName>
        <fullName evidence="4">SepM family pheromone-processing serine protease</fullName>
        <ecNumber evidence="4">3.4.21.-</ecNumber>
    </submittedName>
</protein>